<protein>
    <recommendedName>
        <fullName evidence="3">Fibronectin type-III domain-containing protein</fullName>
    </recommendedName>
</protein>
<evidence type="ECO:0000313" key="5">
    <source>
        <dbReference type="Proteomes" id="UP000019141"/>
    </source>
</evidence>
<dbReference type="InterPro" id="IPR003961">
    <property type="entry name" value="FN3_dom"/>
</dbReference>
<comment type="caution">
    <text evidence="4">The sequence shown here is derived from an EMBL/GenBank/DDBJ whole genome shotgun (WGS) entry which is preliminary data.</text>
</comment>
<dbReference type="Gene3D" id="2.60.40.10">
    <property type="entry name" value="Immunoglobulins"/>
    <property type="match status" value="2"/>
</dbReference>
<proteinExistence type="predicted"/>
<dbReference type="HOGENOM" id="CLU_304359_0_0_7"/>
<keyword evidence="1" id="KW-0175">Coiled coil</keyword>
<dbReference type="InterPro" id="IPR013783">
    <property type="entry name" value="Ig-like_fold"/>
</dbReference>
<reference evidence="4 5" key="1">
    <citation type="journal article" date="2014" name="Nature">
        <title>An environmental bacterial taxon with a large and distinct metabolic repertoire.</title>
        <authorList>
            <person name="Wilson M.C."/>
            <person name="Mori T."/>
            <person name="Ruckert C."/>
            <person name="Uria A.R."/>
            <person name="Helf M.J."/>
            <person name="Takada K."/>
            <person name="Gernert C."/>
            <person name="Steffens U.A."/>
            <person name="Heycke N."/>
            <person name="Schmitt S."/>
            <person name="Rinke C."/>
            <person name="Helfrich E.J."/>
            <person name="Brachmann A.O."/>
            <person name="Gurgui C."/>
            <person name="Wakimoto T."/>
            <person name="Kracht M."/>
            <person name="Crusemann M."/>
            <person name="Hentschel U."/>
            <person name="Abe I."/>
            <person name="Matsunaga S."/>
            <person name="Kalinowski J."/>
            <person name="Takeyama H."/>
            <person name="Piel J."/>
        </authorList>
    </citation>
    <scope>NUCLEOTIDE SEQUENCE [LARGE SCALE GENOMIC DNA]</scope>
    <source>
        <strain evidence="5">TSY1</strain>
    </source>
</reference>
<feature type="region of interest" description="Disordered" evidence="2">
    <location>
        <begin position="33"/>
        <end position="52"/>
    </location>
</feature>
<sequence>MMSETRENYYLLLDLDPSIRDWSTIEAQIKAKQSQWSRDKSQSPSRARKLKAEDNLKHLPDMHRVLQDDSLRQQEAKAAEKQLKAQRREQLGDLRRDIRALSAKGHILESEVKKLVQKYQKKNLAEAAIRAEIAAKVVKDHADQNQSTVKPLDRDVAQNIDENLRAIGFTDLYAFLELSRKASVQHLRQKASEIDAELKQHAHKTGEISAKQALVGHCNVVFASEDTRQSYNQSMAESGLKAVTEMMNLIGSNVIDTQTYTALLEQGMNSGASEAQTRQHIFDVGKRRGIGVEVPSPMGETYRECGYCGAINTPDVKRCRSCGDPLIVDCPMPACRGQTPNTDSSCTVCGFPISDLPDIEQRLKRIQADVADGKLQRAKRSIQAMQRDYLPQHHGYPPAVALLNDIDQALQAQSDARAALQQLIQDNRMMAAERYFNTLPAELAGDPLIAQLKRRMDDALQLADATLQKAVKAEAQGKYDEAFAHGSQVLSLVQDHPDVEHLLGKYPPAPPTLLSEKADRIVSLEWEKSPSQGAIAYQIVRREGAVPSGPRDGQSLGTTSATRFDDDQVQAGVSYYYGVFAVRAGVASSGALTGPLMCVADVTNASAKAGDGRVTLSWEAPEKAVGFEVWRAESTAPRSRRQGIQIESVRRGGVTDEDVQNGVTYGYLIVALYEEEDGARRVSRGVSCQATPAIAARPLTGLAVARNGSQVDLTWTAPPVGTVEIYRTLKQPRWRVGEEVDIHTADQLGAKVPIISADTARDTLKDERLVYYLPVTVQGSVGVVGESCYITSVDDVSGLRGSLSGSHLLLKWTWPPNTKRCRVLMRTDGYAKGAEDPEAHQEEVLLAVYESKGGHYTSLPHGSTEVFVSVHAVVSAGERTFYAAGSSQGARQRVGVVNSPPDGTPHVTTLRYRIEAPPSWLKWLKTLSFKPEPQHRVIIQAEHPAILPELLVVTKSRFVPRHAADGEVVAILPAGTVVHPGKTVILAFSPGSLPQHTLARLFPADHADADWLKLEPNAPRMDIGS</sequence>
<dbReference type="Pfam" id="PF25833">
    <property type="entry name" value="Fn3_SaeA_3rd"/>
    <property type="match status" value="1"/>
</dbReference>
<feature type="domain" description="Fibronectin type-III" evidence="3">
    <location>
        <begin position="599"/>
        <end position="678"/>
    </location>
</feature>
<keyword evidence="5" id="KW-1185">Reference proteome</keyword>
<evidence type="ECO:0000259" key="3">
    <source>
        <dbReference type="SMART" id="SM00060"/>
    </source>
</evidence>
<accession>W4LYL3</accession>
<evidence type="ECO:0000256" key="2">
    <source>
        <dbReference type="SAM" id="MobiDB-lite"/>
    </source>
</evidence>
<evidence type="ECO:0000256" key="1">
    <source>
        <dbReference type="SAM" id="Coils"/>
    </source>
</evidence>
<dbReference type="Proteomes" id="UP000019141">
    <property type="component" value="Unassembled WGS sequence"/>
</dbReference>
<dbReference type="SMART" id="SM00060">
    <property type="entry name" value="FN3"/>
    <property type="match status" value="3"/>
</dbReference>
<dbReference type="EMBL" id="AZHW01000106">
    <property type="protein sequence ID" value="ETX02811.1"/>
    <property type="molecule type" value="Genomic_DNA"/>
</dbReference>
<feature type="domain" description="Fibronectin type-III" evidence="3">
    <location>
        <begin position="692"/>
        <end position="879"/>
    </location>
</feature>
<name>W4LYL3_ENTF1</name>
<gene>
    <name evidence="4" type="ORF">ETSY1_02175</name>
</gene>
<evidence type="ECO:0000313" key="4">
    <source>
        <dbReference type="EMBL" id="ETX02811.1"/>
    </source>
</evidence>
<organism evidence="4 5">
    <name type="scientific">Entotheonella factor</name>
    <dbReference type="NCBI Taxonomy" id="1429438"/>
    <lineage>
        <taxon>Bacteria</taxon>
        <taxon>Pseudomonadati</taxon>
        <taxon>Nitrospinota/Tectimicrobiota group</taxon>
        <taxon>Candidatus Tectimicrobiota</taxon>
        <taxon>Candidatus Entotheonellia</taxon>
        <taxon>Candidatus Entotheonellales</taxon>
        <taxon>Candidatus Entotheonellaceae</taxon>
        <taxon>Candidatus Entotheonella</taxon>
    </lineage>
</organism>
<feature type="domain" description="Fibronectin type-III" evidence="3">
    <location>
        <begin position="507"/>
        <end position="590"/>
    </location>
</feature>
<feature type="coiled-coil region" evidence="1">
    <location>
        <begin position="368"/>
        <end position="469"/>
    </location>
</feature>
<dbReference type="AlphaFoldDB" id="W4LYL3"/>
<dbReference type="PATRIC" id="fig|1429438.4.peg.605"/>
<dbReference type="InterPro" id="IPR058692">
    <property type="entry name" value="Fn3_SaeA_2nd"/>
</dbReference>
<feature type="coiled-coil region" evidence="1">
    <location>
        <begin position="71"/>
        <end position="104"/>
    </location>
</feature>